<dbReference type="Pfam" id="PF16135">
    <property type="entry name" value="TDBD"/>
    <property type="match status" value="1"/>
</dbReference>
<evidence type="ECO:0000259" key="8">
    <source>
        <dbReference type="PROSITE" id="PS50016"/>
    </source>
</evidence>
<organism evidence="9">
    <name type="scientific">Arabidopsis thaliana</name>
    <name type="common">Mouse-ear cress</name>
    <dbReference type="NCBI Taxonomy" id="3702"/>
    <lineage>
        <taxon>Eukaryota</taxon>
        <taxon>Viridiplantae</taxon>
        <taxon>Streptophyta</taxon>
        <taxon>Embryophyta</taxon>
        <taxon>Tracheophyta</taxon>
        <taxon>Spermatophyta</taxon>
        <taxon>Magnoliopsida</taxon>
        <taxon>eudicotyledons</taxon>
        <taxon>Gunneridae</taxon>
        <taxon>Pentapetalae</taxon>
        <taxon>rosids</taxon>
        <taxon>malvids</taxon>
        <taxon>Brassicales</taxon>
        <taxon>Brassicaceae</taxon>
        <taxon>Camelineae</taxon>
        <taxon>Arabidopsis</taxon>
    </lineage>
</organism>
<reference key="1">
    <citation type="journal article" date="1999" name="Nature">
        <title>Sequence and analysis of chromosome 2 of the plant Arabidopsis thaliana.</title>
        <authorList>
            <person name="Lin X."/>
            <person name="Kaul S."/>
            <person name="Rounsley S."/>
            <person name="Shea T.P."/>
            <person name="Benito M.I."/>
            <person name="Town C.D."/>
            <person name="Fujii C.Y."/>
            <person name="Mason T."/>
            <person name="Bowman C.L."/>
            <person name="Barnstead M."/>
            <person name="Feldblyum T.V."/>
            <person name="Buell C.R."/>
            <person name="Ketchum K.A."/>
            <person name="Lee J."/>
            <person name="Ronning C.M."/>
            <person name="Koo H.L."/>
            <person name="Moffat K.S."/>
            <person name="Cronin L.A."/>
            <person name="Shen M."/>
            <person name="Pai G."/>
            <person name="Van Aken S."/>
            <person name="Umayam L."/>
            <person name="Tallon L.J."/>
            <person name="Gill J.E."/>
            <person name="Adams M.D."/>
            <person name="Carrera A.J."/>
            <person name="Creasy T.H."/>
            <person name="Goodman H.M."/>
            <person name="Somerville C.R."/>
            <person name="Copenhaver G.P."/>
            <person name="Preuss D."/>
            <person name="Nierman W.C."/>
            <person name="White O."/>
            <person name="Eisen J.A."/>
            <person name="Salzberg S.L."/>
            <person name="Fraser C.M."/>
            <person name="Venter J.C."/>
        </authorList>
    </citation>
    <scope>NUCLEOTIDE SEQUENCE [LARGE SCALE GENOMIC DNA]</scope>
    <source>
        <strain>cv. Columbia</strain>
    </source>
</reference>
<dbReference type="PANTHER" id="PTHR47025">
    <property type="entry name" value="AUTOIMMUNE REGULATOR"/>
    <property type="match status" value="1"/>
</dbReference>
<dbReference type="InterPro" id="IPR019786">
    <property type="entry name" value="Zinc_finger_PHD-type_CS"/>
</dbReference>
<dbReference type="Pfam" id="PF00628">
    <property type="entry name" value="PHD"/>
    <property type="match status" value="1"/>
</dbReference>
<dbReference type="Gene3D" id="3.30.40.10">
    <property type="entry name" value="Zinc/RING finger domain, C3HC4 (zinc finger)"/>
    <property type="match status" value="2"/>
</dbReference>
<dbReference type="SUPFAM" id="SSF57903">
    <property type="entry name" value="FYVE/PHD zinc finger"/>
    <property type="match status" value="2"/>
</dbReference>
<dbReference type="FunFam" id="3.30.40.10:FF:000494">
    <property type="entry name" value="Acyl-CoA N-acyltransferase with RING/FYVE/PHD-type zinc finger domain"/>
    <property type="match status" value="1"/>
</dbReference>
<dbReference type="EMBL" id="AC006282">
    <property type="protein sequence ID" value="AAD20148.1"/>
    <property type="molecule type" value="Genomic_DNA"/>
</dbReference>
<reference evidence="9" key="3">
    <citation type="submission" date="2002-02" db="EMBL/GenBank/DDBJ databases">
        <authorList>
            <person name="Town C.D."/>
            <person name="Kaul S."/>
        </authorList>
    </citation>
    <scope>NUCLEOTIDE SEQUENCE</scope>
</reference>
<name>Q9ZQA2_ARATH</name>
<dbReference type="InterPro" id="IPR013083">
    <property type="entry name" value="Znf_RING/FYVE/PHD"/>
</dbReference>
<comment type="subcellular location">
    <subcellularLocation>
        <location evidence="1">Nucleus</location>
    </subcellularLocation>
</comment>
<evidence type="ECO:0000256" key="4">
    <source>
        <dbReference type="ARBA" id="ARBA00022833"/>
    </source>
</evidence>
<dbReference type="PROSITE" id="PS01359">
    <property type="entry name" value="ZF_PHD_1"/>
    <property type="match status" value="1"/>
</dbReference>
<reference evidence="9" key="2">
    <citation type="submission" date="2000-03" db="EMBL/GenBank/DDBJ databases">
        <authorList>
            <person name="Lin X."/>
            <person name="Kaul S."/>
            <person name="Shea T.P."/>
            <person name="Fujii C.Y."/>
            <person name="Shen M."/>
            <person name="VanAken S.E."/>
            <person name="Barnstead M.E."/>
            <person name="Mason T.M."/>
            <person name="Bowman C.L."/>
            <person name="Ronning C.M."/>
            <person name="Benito M.-I."/>
            <person name="Carrera A.J."/>
            <person name="Creasy T.H."/>
            <person name="Buell C.R."/>
            <person name="Town C.D."/>
            <person name="Nierman W.C."/>
            <person name="Fraser C.M."/>
            <person name="Venter J.C."/>
        </authorList>
    </citation>
    <scope>NUCLEOTIDE SEQUENCE</scope>
</reference>
<dbReference type="PROSITE" id="PS50016">
    <property type="entry name" value="ZF_PHD_2"/>
    <property type="match status" value="1"/>
</dbReference>
<dbReference type="PIR" id="H84783">
    <property type="entry name" value="H84783"/>
</dbReference>
<accession>Q9ZQA2</accession>
<dbReference type="InterPro" id="IPR059153">
    <property type="entry name" value="NSD_PHD-1st"/>
</dbReference>
<evidence type="ECO:0000256" key="5">
    <source>
        <dbReference type="ARBA" id="ARBA00023242"/>
    </source>
</evidence>
<dbReference type="CDD" id="cd15539">
    <property type="entry name" value="PHD1_AIRE"/>
    <property type="match status" value="1"/>
</dbReference>
<feature type="domain" description="PHD-type" evidence="8">
    <location>
        <begin position="577"/>
        <end position="622"/>
    </location>
</feature>
<protein>
    <submittedName>
        <fullName evidence="9">Putative PHD-type zinc finger protein</fullName>
    </submittedName>
</protein>
<keyword evidence="5" id="KW-0539">Nucleus</keyword>
<dbReference type="InterPro" id="IPR011011">
    <property type="entry name" value="Znf_FYVE_PHD"/>
</dbReference>
<dbReference type="GO" id="GO:0008270">
    <property type="term" value="F:zinc ion binding"/>
    <property type="evidence" value="ECO:0007669"/>
    <property type="project" value="UniProtKB-KW"/>
</dbReference>
<gene>
    <name evidence="9" type="ordered locus">At2g36720</name>
</gene>
<evidence type="ECO:0000256" key="6">
    <source>
        <dbReference type="PROSITE-ProRule" id="PRU00146"/>
    </source>
</evidence>
<evidence type="ECO:0000256" key="1">
    <source>
        <dbReference type="ARBA" id="ARBA00004123"/>
    </source>
</evidence>
<dbReference type="InterPro" id="IPR032308">
    <property type="entry name" value="TDBD"/>
</dbReference>
<dbReference type="PANTHER" id="PTHR47025:SF28">
    <property type="entry name" value="ACYL-COA N-ACYLTRANSFERASE WITH RING_FYVE_PHD-TYPE ZINC FINGER DOMAIN-CONTAINING PROTEIN"/>
    <property type="match status" value="1"/>
</dbReference>
<dbReference type="GO" id="GO:0005634">
    <property type="term" value="C:nucleus"/>
    <property type="evidence" value="ECO:0007669"/>
    <property type="project" value="UniProtKB-SubCell"/>
</dbReference>
<evidence type="ECO:0000313" key="9">
    <source>
        <dbReference type="EMBL" id="AAD20148.1"/>
    </source>
</evidence>
<proteinExistence type="predicted"/>
<dbReference type="InterPro" id="IPR056511">
    <property type="entry name" value="IDM1_C"/>
</dbReference>
<evidence type="ECO:0000256" key="2">
    <source>
        <dbReference type="ARBA" id="ARBA00022723"/>
    </source>
</evidence>
<dbReference type="AlphaFoldDB" id="Q9ZQA2"/>
<sequence length="958" mass="106017">MKEDLVPESNSSVWQSPVKRLAVDGECGEAGDRSRTSCKRIKTTQVNGFIVYTRTRKTKFTKLHEQEDENAGLSNHLEESKPTSGVTSGFGGDMCRSSSVGETNVSGSSCVKNTLVESSSGKVVVIERLVTGGLAESPAVETDSSSLVDVVIDDINFVELLHEAIPVEILSEGSLDFEVKRLGTKVRTMGKSYSVSEKKKHGSFKRTAQIYKSIVRMKKVNNLVPENVEVLAEPDFGREGLDEQSHSVSLADKSILIRSRPETVRDLFETGLLDGLSVVYMGTVKSQAFPLRGIIRDGGILCSCSSCDWANVISTSKFEIHACKQYRRASQYICFENGKSLLDVLNISRNTPLHALEATILDAVDYASKEKRFTCKRCKEGFCVSHARRPSESTSISPVFMSSLGNSTRKITRKALRQALVGKAYLSASTNVSSQKKCRSKFKKMLVFLLHNDVLMLAEPTLMIKSLILLHLVSLYVLKVDPTFCDPQGFEKDQGLHKLVFDRGGLPEGTELGYYARGQTYITVDRNCSEATKWALEYIVTVASASYFYIYTSNGVSLHEWATTFSHGRKYSANDNNDLCVICADGGNLLLCDSCPRAFHIECVSLPSIPRGNWHCKYCENKFTSEIAGEYNVNSSAVGQLEGVDPVDQLAGRCIRVVKNMEAETNGSGFGPRTIIICDQCEKEYHIGCLSSQNIVDLKELPKGNWFCSMDCTRINSTLQKLLLGGAEKLSDSSLGIIQTKQERNDVYSISDLDIRWRLISGKVTSPESRMLLSQALAIFHDCFDPIVDPLSGSNLIPRMVYGKTMQGQDYGGICCAVLTVNATVVSAGLLRVFGREVAELPLVATRMCSREKGYFQLLFSCIEKLLSSLNVESIVVPAAEEAEPLWMNKFGFRKLAPEQLSKYIKICYQMVRFKGASMLQKPVDSHQIIDKTIETGASLEENFDLKQANELYVHPLC</sequence>
<dbReference type="Pfam" id="PF23011">
    <property type="entry name" value="PHD-1st_NSD"/>
    <property type="match status" value="1"/>
</dbReference>
<keyword evidence="2" id="KW-0479">Metal-binding</keyword>
<feature type="region of interest" description="Disordered" evidence="7">
    <location>
        <begin position="64"/>
        <end position="92"/>
    </location>
</feature>
<dbReference type="SMART" id="SM00249">
    <property type="entry name" value="PHD"/>
    <property type="match status" value="2"/>
</dbReference>
<keyword evidence="4" id="KW-0862">Zinc</keyword>
<dbReference type="Pfam" id="PF23209">
    <property type="entry name" value="IDM1_C"/>
    <property type="match status" value="1"/>
</dbReference>
<dbReference type="InterPro" id="IPR001965">
    <property type="entry name" value="Znf_PHD"/>
</dbReference>
<dbReference type="InterPro" id="IPR019787">
    <property type="entry name" value="Znf_PHD-finger"/>
</dbReference>
<dbReference type="Gene3D" id="3.40.630.30">
    <property type="match status" value="1"/>
</dbReference>
<evidence type="ECO:0000256" key="7">
    <source>
        <dbReference type="SAM" id="MobiDB-lite"/>
    </source>
</evidence>
<dbReference type="ExpressionAtlas" id="Q9ZQA2">
    <property type="expression patterns" value="baseline and differential"/>
</dbReference>
<keyword evidence="3 6" id="KW-0863">Zinc-finger</keyword>
<evidence type="ECO:0000256" key="3">
    <source>
        <dbReference type="ARBA" id="ARBA00022771"/>
    </source>
</evidence>